<dbReference type="InterPro" id="IPR001845">
    <property type="entry name" value="HTH_ArsR_DNA-bd_dom"/>
</dbReference>
<protein>
    <submittedName>
        <fullName evidence="5">DNA-binding transcriptional ArsR family regulator</fullName>
    </submittedName>
</protein>
<proteinExistence type="predicted"/>
<keyword evidence="6" id="KW-1185">Reference proteome</keyword>
<evidence type="ECO:0000313" key="5">
    <source>
        <dbReference type="EMBL" id="MDQ0363199.1"/>
    </source>
</evidence>
<dbReference type="NCBIfam" id="NF033789">
    <property type="entry name" value="repress_SdpR"/>
    <property type="match status" value="1"/>
</dbReference>
<keyword evidence="2 5" id="KW-0238">DNA-binding</keyword>
<evidence type="ECO:0000256" key="3">
    <source>
        <dbReference type="ARBA" id="ARBA00023163"/>
    </source>
</evidence>
<dbReference type="Gene3D" id="1.10.10.10">
    <property type="entry name" value="Winged helix-like DNA-binding domain superfamily/Winged helix DNA-binding domain"/>
    <property type="match status" value="1"/>
</dbReference>
<dbReference type="CDD" id="cd00090">
    <property type="entry name" value="HTH_ARSR"/>
    <property type="match status" value="1"/>
</dbReference>
<reference evidence="5 6" key="1">
    <citation type="submission" date="2023-07" db="EMBL/GenBank/DDBJ databases">
        <title>Genomic Encyclopedia of Type Strains, Phase IV (KMG-IV): sequencing the most valuable type-strain genomes for metagenomic binning, comparative biology and taxonomic classification.</title>
        <authorList>
            <person name="Goeker M."/>
        </authorList>
    </citation>
    <scope>NUCLEOTIDE SEQUENCE [LARGE SCALE GENOMIC DNA]</scope>
    <source>
        <strain evidence="5 6">DSM 16784</strain>
    </source>
</reference>
<dbReference type="PRINTS" id="PR00778">
    <property type="entry name" value="HTHARSR"/>
</dbReference>
<dbReference type="EMBL" id="JAUSUR010000010">
    <property type="protein sequence ID" value="MDQ0363199.1"/>
    <property type="molecule type" value="Genomic_DNA"/>
</dbReference>
<dbReference type="Proteomes" id="UP001230220">
    <property type="component" value="Unassembled WGS sequence"/>
</dbReference>
<keyword evidence="1" id="KW-0805">Transcription regulation</keyword>
<keyword evidence="3" id="KW-0804">Transcription</keyword>
<dbReference type="PANTHER" id="PTHR33154:SF33">
    <property type="entry name" value="TRANSCRIPTIONAL REPRESSOR SDPR"/>
    <property type="match status" value="1"/>
</dbReference>
<dbReference type="InterPro" id="IPR036388">
    <property type="entry name" value="WH-like_DNA-bd_sf"/>
</dbReference>
<dbReference type="InterPro" id="IPR051081">
    <property type="entry name" value="HTH_MetalResp_TranReg"/>
</dbReference>
<feature type="domain" description="HTH arsR-type" evidence="4">
    <location>
        <begin position="1"/>
        <end position="90"/>
    </location>
</feature>
<sequence length="94" mass="10946">MSISKTLKAMSDPIRRDILSLLKRKGELSAGEIAQNFNITNAAISYHLNLLKKADLVFETKYKNYIYYQINITVFQELTLWLKQFEGENNENTK</sequence>
<dbReference type="InterPro" id="IPR011991">
    <property type="entry name" value="ArsR-like_HTH"/>
</dbReference>
<dbReference type="PANTHER" id="PTHR33154">
    <property type="entry name" value="TRANSCRIPTIONAL REGULATOR, ARSR FAMILY"/>
    <property type="match status" value="1"/>
</dbReference>
<dbReference type="Pfam" id="PF12840">
    <property type="entry name" value="HTH_20"/>
    <property type="match status" value="1"/>
</dbReference>
<dbReference type="SMART" id="SM00418">
    <property type="entry name" value="HTH_ARSR"/>
    <property type="match status" value="1"/>
</dbReference>
<dbReference type="SUPFAM" id="SSF46785">
    <property type="entry name" value="Winged helix' DNA-binding domain"/>
    <property type="match status" value="1"/>
</dbReference>
<dbReference type="NCBIfam" id="NF033788">
    <property type="entry name" value="HTH_metalloreg"/>
    <property type="match status" value="1"/>
</dbReference>
<comment type="caution">
    <text evidence="5">The sequence shown here is derived from an EMBL/GenBank/DDBJ whole genome shotgun (WGS) entry which is preliminary data.</text>
</comment>
<dbReference type="InterPro" id="IPR047796">
    <property type="entry name" value="SdpR-like_repress"/>
</dbReference>
<accession>A0ABU0E8Y5</accession>
<gene>
    <name evidence="5" type="ORF">J2S15_003960</name>
</gene>
<dbReference type="GO" id="GO:0003677">
    <property type="term" value="F:DNA binding"/>
    <property type="evidence" value="ECO:0007669"/>
    <property type="project" value="UniProtKB-KW"/>
</dbReference>
<evidence type="ECO:0000259" key="4">
    <source>
        <dbReference type="PROSITE" id="PS50987"/>
    </source>
</evidence>
<evidence type="ECO:0000256" key="2">
    <source>
        <dbReference type="ARBA" id="ARBA00023125"/>
    </source>
</evidence>
<dbReference type="InterPro" id="IPR036390">
    <property type="entry name" value="WH_DNA-bd_sf"/>
</dbReference>
<dbReference type="RefSeq" id="WP_307411944.1">
    <property type="nucleotide sequence ID" value="NZ_JAUSUR010000010.1"/>
</dbReference>
<dbReference type="PROSITE" id="PS50987">
    <property type="entry name" value="HTH_ARSR_2"/>
    <property type="match status" value="1"/>
</dbReference>
<evidence type="ECO:0000313" key="6">
    <source>
        <dbReference type="Proteomes" id="UP001230220"/>
    </source>
</evidence>
<name>A0ABU0E8Y5_9FIRM</name>
<organism evidence="5 6">
    <name type="scientific">Breznakia pachnodae</name>
    <dbReference type="NCBI Taxonomy" id="265178"/>
    <lineage>
        <taxon>Bacteria</taxon>
        <taxon>Bacillati</taxon>
        <taxon>Bacillota</taxon>
        <taxon>Erysipelotrichia</taxon>
        <taxon>Erysipelotrichales</taxon>
        <taxon>Erysipelotrichaceae</taxon>
        <taxon>Breznakia</taxon>
    </lineage>
</organism>
<evidence type="ECO:0000256" key="1">
    <source>
        <dbReference type="ARBA" id="ARBA00023015"/>
    </source>
</evidence>